<comment type="similarity">
    <text evidence="2">Belongs to the acetate uptake transporter (AceTr) (TC 2.A.96) family.</text>
</comment>
<keyword evidence="8" id="KW-1185">Reference proteome</keyword>
<organism evidence="7 8">
    <name type="scientific">Aliiruegeria lutimaris</name>
    <dbReference type="NCBI Taxonomy" id="571298"/>
    <lineage>
        <taxon>Bacteria</taxon>
        <taxon>Pseudomonadati</taxon>
        <taxon>Pseudomonadota</taxon>
        <taxon>Alphaproteobacteria</taxon>
        <taxon>Rhodobacterales</taxon>
        <taxon>Roseobacteraceae</taxon>
        <taxon>Aliiruegeria</taxon>
    </lineage>
</organism>
<feature type="transmembrane region" description="Helical" evidence="6">
    <location>
        <begin position="151"/>
        <end position="172"/>
    </location>
</feature>
<dbReference type="OrthoDB" id="9787939at2"/>
<evidence type="ECO:0000256" key="1">
    <source>
        <dbReference type="ARBA" id="ARBA00004141"/>
    </source>
</evidence>
<keyword evidence="4 6" id="KW-1133">Transmembrane helix</keyword>
<dbReference type="PANTHER" id="PTHR30178:SF3">
    <property type="entry name" value="SUCCINATE-ACETATE_PROTON SYMPORTER SATP"/>
    <property type="match status" value="1"/>
</dbReference>
<name>A0A1G8LHP6_9RHOB</name>
<evidence type="ECO:0000256" key="5">
    <source>
        <dbReference type="ARBA" id="ARBA00023136"/>
    </source>
</evidence>
<proteinExistence type="inferred from homology"/>
<feature type="transmembrane region" description="Helical" evidence="6">
    <location>
        <begin position="7"/>
        <end position="27"/>
    </location>
</feature>
<evidence type="ECO:0000256" key="4">
    <source>
        <dbReference type="ARBA" id="ARBA00022989"/>
    </source>
</evidence>
<feature type="transmembrane region" description="Helical" evidence="6">
    <location>
        <begin position="65"/>
        <end position="87"/>
    </location>
</feature>
<keyword evidence="3 6" id="KW-0812">Transmembrane</keyword>
<dbReference type="InterPro" id="IPR047623">
    <property type="entry name" value="SatP"/>
</dbReference>
<dbReference type="GO" id="GO:0015360">
    <property type="term" value="F:acetate:proton symporter activity"/>
    <property type="evidence" value="ECO:0007669"/>
    <property type="project" value="TreeGrafter"/>
</dbReference>
<comment type="subcellular location">
    <subcellularLocation>
        <location evidence="1">Membrane</location>
        <topology evidence="1">Multi-pass membrane protein</topology>
    </subcellularLocation>
</comment>
<dbReference type="GO" id="GO:0005886">
    <property type="term" value="C:plasma membrane"/>
    <property type="evidence" value="ECO:0007669"/>
    <property type="project" value="TreeGrafter"/>
</dbReference>
<dbReference type="EMBL" id="FNEK01000004">
    <property type="protein sequence ID" value="SDI55183.1"/>
    <property type="molecule type" value="Genomic_DNA"/>
</dbReference>
<gene>
    <name evidence="7" type="ORF">SAMN04488026_100451</name>
</gene>
<dbReference type="NCBIfam" id="NF038013">
    <property type="entry name" value="AceTr_1"/>
    <property type="match status" value="1"/>
</dbReference>
<evidence type="ECO:0000313" key="7">
    <source>
        <dbReference type="EMBL" id="SDI55183.1"/>
    </source>
</evidence>
<dbReference type="PANTHER" id="PTHR30178">
    <property type="entry name" value="INNER MEMBRANE PROTEIN YAAH"/>
    <property type="match status" value="1"/>
</dbReference>
<dbReference type="Proteomes" id="UP000199382">
    <property type="component" value="Unassembled WGS sequence"/>
</dbReference>
<keyword evidence="5 6" id="KW-0472">Membrane</keyword>
<evidence type="ECO:0000256" key="3">
    <source>
        <dbReference type="ARBA" id="ARBA00022692"/>
    </source>
</evidence>
<feature type="transmembrane region" description="Helical" evidence="6">
    <location>
        <begin position="33"/>
        <end position="53"/>
    </location>
</feature>
<reference evidence="7 8" key="1">
    <citation type="submission" date="2016-10" db="EMBL/GenBank/DDBJ databases">
        <authorList>
            <person name="de Groot N.N."/>
        </authorList>
    </citation>
    <scope>NUCLEOTIDE SEQUENCE [LARGE SCALE GENOMIC DNA]</scope>
    <source>
        <strain evidence="7 8">DSM 25294</strain>
    </source>
</reference>
<feature type="transmembrane region" description="Helical" evidence="6">
    <location>
        <begin position="125"/>
        <end position="145"/>
    </location>
</feature>
<dbReference type="Pfam" id="PF01184">
    <property type="entry name" value="Gpr1_Fun34_YaaH"/>
    <property type="match status" value="1"/>
</dbReference>
<feature type="transmembrane region" description="Helical" evidence="6">
    <location>
        <begin position="99"/>
        <end position="118"/>
    </location>
</feature>
<dbReference type="RefSeq" id="WP_093149398.1">
    <property type="nucleotide sequence ID" value="NZ_FNEK01000004.1"/>
</dbReference>
<protein>
    <submittedName>
        <fullName evidence="7">Uncharacterized protein</fullName>
    </submittedName>
</protein>
<evidence type="ECO:0000256" key="2">
    <source>
        <dbReference type="ARBA" id="ARBA00005587"/>
    </source>
</evidence>
<sequence>MSHNGTAAANPAVVGLGGFGLTTFLLQLHNLELMSAGPVLWVGLIYGGLAQMIAGFQEQKTGSHFGYSAFVSYGAFWIALCLLLMANHFGIFTSSTTDVGWFMAAWTIYTVMMCIAAFRIHAAMAFTFLTLLIGFVGLVIGHFGAPTFNTLAAIDLLFCAFGAWYMMIGVILKDVYGHEVLPMGKPWISDLRAEKNLGAPVAS</sequence>
<accession>A0A1G8LHP6</accession>
<evidence type="ECO:0000313" key="8">
    <source>
        <dbReference type="Proteomes" id="UP000199382"/>
    </source>
</evidence>
<dbReference type="InterPro" id="IPR000791">
    <property type="entry name" value="Gpr1/Fun34/SatP-like"/>
</dbReference>
<evidence type="ECO:0000256" key="6">
    <source>
        <dbReference type="SAM" id="Phobius"/>
    </source>
</evidence>
<dbReference type="AlphaFoldDB" id="A0A1G8LHP6"/>
<dbReference type="GO" id="GO:0071422">
    <property type="term" value="P:succinate transmembrane transport"/>
    <property type="evidence" value="ECO:0007669"/>
    <property type="project" value="TreeGrafter"/>
</dbReference>